<dbReference type="GeneID" id="78774731"/>
<reference evidence="1 2" key="1">
    <citation type="submission" date="2019-12" db="EMBL/GenBank/DDBJ databases">
        <title>Chromosome-level assembly of the Caenorhabditis remanei genome.</title>
        <authorList>
            <person name="Teterina A.A."/>
            <person name="Willis J.H."/>
            <person name="Phillips P.C."/>
        </authorList>
    </citation>
    <scope>NUCLEOTIDE SEQUENCE [LARGE SCALE GENOMIC DNA]</scope>
    <source>
        <strain evidence="1 2">PX506</strain>
        <tissue evidence="1">Whole organism</tissue>
    </source>
</reference>
<evidence type="ECO:0000313" key="1">
    <source>
        <dbReference type="EMBL" id="KAF1760468.1"/>
    </source>
</evidence>
<dbReference type="KEGG" id="crq:GCK72_008717"/>
<proteinExistence type="predicted"/>
<organism evidence="1 2">
    <name type="scientific">Caenorhabditis remanei</name>
    <name type="common">Caenorhabditis vulgaris</name>
    <dbReference type="NCBI Taxonomy" id="31234"/>
    <lineage>
        <taxon>Eukaryota</taxon>
        <taxon>Metazoa</taxon>
        <taxon>Ecdysozoa</taxon>
        <taxon>Nematoda</taxon>
        <taxon>Chromadorea</taxon>
        <taxon>Rhabditida</taxon>
        <taxon>Rhabditina</taxon>
        <taxon>Rhabditomorpha</taxon>
        <taxon>Rhabditoidea</taxon>
        <taxon>Rhabditidae</taxon>
        <taxon>Peloderinae</taxon>
        <taxon>Caenorhabditis</taxon>
    </lineage>
</organism>
<comment type="caution">
    <text evidence="1">The sequence shown here is derived from an EMBL/GenBank/DDBJ whole genome shotgun (WGS) entry which is preliminary data.</text>
</comment>
<gene>
    <name evidence="1" type="ORF">GCK72_008717</name>
</gene>
<name>A0A6A5GYB8_CAERE</name>
<accession>A0A6A5GYB8</accession>
<dbReference type="EMBL" id="WUAV01000003">
    <property type="protein sequence ID" value="KAF1760468.1"/>
    <property type="molecule type" value="Genomic_DNA"/>
</dbReference>
<protein>
    <submittedName>
        <fullName evidence="1">Uncharacterized protein</fullName>
    </submittedName>
</protein>
<sequence>MGFFGQQEKWGEGRRNTIEGLTTSCTEATGGTVEFFDFGGELLHEFAHVKLLLADHVLGNFWKKVDRRCYIENENRKLTLSDLGLLRLVNVLHIVELSTTNLLVVGGLAEWTHQGWIVELSFGEQLAESFLLIGEWMEEVDRFATWLLCALLETLIVLVDSHCGKHSTEVDVFWDGVGVETLWADVDWNNGGNEDFWSKKNFLAPDIFVLKKITQTAKLT</sequence>
<dbReference type="RefSeq" id="XP_053586572.1">
    <property type="nucleotide sequence ID" value="XM_053726995.1"/>
</dbReference>
<evidence type="ECO:0000313" key="2">
    <source>
        <dbReference type="Proteomes" id="UP000483820"/>
    </source>
</evidence>
<dbReference type="AlphaFoldDB" id="A0A6A5GYB8"/>
<dbReference type="CTD" id="78774731"/>
<dbReference type="Proteomes" id="UP000483820">
    <property type="component" value="Chromosome III"/>
</dbReference>